<dbReference type="Gene3D" id="1.10.3580.10">
    <property type="entry name" value="ATP12 ATPase"/>
    <property type="match status" value="1"/>
</dbReference>
<comment type="caution">
    <text evidence="4">The sequence shown here is derived from an EMBL/GenBank/DDBJ whole genome shotgun (WGS) entry which is preliminary data.</text>
</comment>
<evidence type="ECO:0000256" key="1">
    <source>
        <dbReference type="ARBA" id="ARBA00008231"/>
    </source>
</evidence>
<dbReference type="Pfam" id="PF07542">
    <property type="entry name" value="ATP12"/>
    <property type="match status" value="1"/>
</dbReference>
<keyword evidence="2" id="KW-0809">Transit peptide</keyword>
<evidence type="ECO:0000256" key="2">
    <source>
        <dbReference type="ARBA" id="ARBA00022946"/>
    </source>
</evidence>
<dbReference type="PANTHER" id="PTHR21013:SF10">
    <property type="entry name" value="ATP SYNTHASE MITOCHONDRIAL F1 COMPLEX ASSEMBLY FACTOR 2"/>
    <property type="match status" value="1"/>
</dbReference>
<dbReference type="Proteomes" id="UP000249739">
    <property type="component" value="Unassembled WGS sequence"/>
</dbReference>
<dbReference type="SUPFAM" id="SSF160909">
    <property type="entry name" value="ATP12-like"/>
    <property type="match status" value="1"/>
</dbReference>
<protein>
    <recommendedName>
        <fullName evidence="6">ATP12 chaperone family protein</fullName>
    </recommendedName>
</protein>
<evidence type="ECO:0008006" key="6">
    <source>
        <dbReference type="Google" id="ProtNLM"/>
    </source>
</evidence>
<dbReference type="PANTHER" id="PTHR21013">
    <property type="entry name" value="ATP SYNTHASE MITOCHONDRIAL F1 COMPLEX ASSEMBLY FACTOR 2/ATP12 PROTEIN, MITOCHONDRIAL PRECURSOR"/>
    <property type="match status" value="1"/>
</dbReference>
<evidence type="ECO:0000313" key="4">
    <source>
        <dbReference type="EMBL" id="PZP56983.1"/>
    </source>
</evidence>
<evidence type="ECO:0000256" key="3">
    <source>
        <dbReference type="ARBA" id="ARBA00023186"/>
    </source>
</evidence>
<dbReference type="AlphaFoldDB" id="A0A2W5FPU2"/>
<dbReference type="InterPro" id="IPR011419">
    <property type="entry name" value="ATP12_ATP_synth-F1-assembly"/>
</dbReference>
<gene>
    <name evidence="4" type="ORF">DI586_01830</name>
</gene>
<reference evidence="4 5" key="1">
    <citation type="submission" date="2017-08" db="EMBL/GenBank/DDBJ databases">
        <title>Infants hospitalized years apart are colonized by the same room-sourced microbial strains.</title>
        <authorList>
            <person name="Brooks B."/>
            <person name="Olm M.R."/>
            <person name="Firek B.A."/>
            <person name="Baker R."/>
            <person name="Thomas B.C."/>
            <person name="Morowitz M.J."/>
            <person name="Banfield J.F."/>
        </authorList>
    </citation>
    <scope>NUCLEOTIDE SEQUENCE [LARGE SCALE GENOMIC DNA]</scope>
    <source>
        <strain evidence="4">S2_006_000_R2_64</strain>
    </source>
</reference>
<proteinExistence type="inferred from homology"/>
<keyword evidence="3" id="KW-0143">Chaperone</keyword>
<organism evidence="4 5">
    <name type="scientific">Micavibrio aeruginosavorus</name>
    <dbReference type="NCBI Taxonomy" id="349221"/>
    <lineage>
        <taxon>Bacteria</taxon>
        <taxon>Pseudomonadati</taxon>
        <taxon>Bdellovibrionota</taxon>
        <taxon>Bdellovibrionia</taxon>
        <taxon>Bdellovibrionales</taxon>
        <taxon>Pseudobdellovibrionaceae</taxon>
        <taxon>Micavibrio</taxon>
    </lineage>
</organism>
<sequence>MKRFYKEVSLRQSEDSFLIELDGKPVKTPAGQMLKASKDIAPLLAREWAGQVQTINPLLMPVNQLVMTAMDGLRSREEIISHILSFIDTDLVFYRSETEPYKEKQAGKWDKWIALAQDKSGIMLKTTGQIELVQQDKEFAGFIQSYLENLDQLYLIVFESLVDETSSPVLALAMFEKKASAEDIFNAVLVEDMVRAEIYEEELYGAAPDQEKKRQSLRLNLDAAECLTRLT</sequence>
<dbReference type="Gene3D" id="3.30.2180.10">
    <property type="entry name" value="ATP12-like"/>
    <property type="match status" value="1"/>
</dbReference>
<dbReference type="InterPro" id="IPR023335">
    <property type="entry name" value="ATP12_ortho_dom_sf"/>
</dbReference>
<dbReference type="InterPro" id="IPR042272">
    <property type="entry name" value="ATP12_ATP_synth-F1-assembly_N"/>
</dbReference>
<comment type="similarity">
    <text evidence="1">Belongs to the ATP12 family.</text>
</comment>
<name>A0A2W5FPU2_9BACT</name>
<evidence type="ECO:0000313" key="5">
    <source>
        <dbReference type="Proteomes" id="UP000249739"/>
    </source>
</evidence>
<dbReference type="EMBL" id="QFOT01000010">
    <property type="protein sequence ID" value="PZP56983.1"/>
    <property type="molecule type" value="Genomic_DNA"/>
</dbReference>
<accession>A0A2W5FPU2</accession>
<dbReference type="GO" id="GO:0043461">
    <property type="term" value="P:proton-transporting ATP synthase complex assembly"/>
    <property type="evidence" value="ECO:0007669"/>
    <property type="project" value="InterPro"/>
</dbReference>